<organism evidence="2 3">
    <name type="scientific">Sunxiuqinia dokdonensis</name>
    <dbReference type="NCBI Taxonomy" id="1409788"/>
    <lineage>
        <taxon>Bacteria</taxon>
        <taxon>Pseudomonadati</taxon>
        <taxon>Bacteroidota</taxon>
        <taxon>Bacteroidia</taxon>
        <taxon>Marinilabiliales</taxon>
        <taxon>Prolixibacteraceae</taxon>
        <taxon>Sunxiuqinia</taxon>
    </lineage>
</organism>
<dbReference type="OrthoDB" id="596512at2"/>
<reference evidence="3" key="1">
    <citation type="submission" date="2015-07" db="EMBL/GenBank/DDBJ databases">
        <title>Genome sequencing of Sunxiuqinia dokdonensis strain SK.</title>
        <authorList>
            <person name="Ahn S."/>
            <person name="Kim B.-C."/>
        </authorList>
    </citation>
    <scope>NUCLEOTIDE SEQUENCE [LARGE SCALE GENOMIC DNA]</scope>
    <source>
        <strain evidence="3">SK</strain>
    </source>
</reference>
<evidence type="ECO:0008006" key="4">
    <source>
        <dbReference type="Google" id="ProtNLM"/>
    </source>
</evidence>
<dbReference type="EMBL" id="LGIA01000165">
    <property type="protein sequence ID" value="KOH44320.1"/>
    <property type="molecule type" value="Genomic_DNA"/>
</dbReference>
<dbReference type="RefSeq" id="WP_053184445.1">
    <property type="nucleotide sequence ID" value="NZ_LGIA01000165.1"/>
</dbReference>
<dbReference type="InterPro" id="IPR038636">
    <property type="entry name" value="Wzi_sf"/>
</dbReference>
<comment type="caution">
    <text evidence="2">The sequence shown here is derived from an EMBL/GenBank/DDBJ whole genome shotgun (WGS) entry which is preliminary data.</text>
</comment>
<name>A0A0L8V760_9BACT</name>
<keyword evidence="3" id="KW-1185">Reference proteome</keyword>
<gene>
    <name evidence="2" type="ORF">NC99_28670</name>
</gene>
<evidence type="ECO:0000313" key="2">
    <source>
        <dbReference type="EMBL" id="KOH44320.1"/>
    </source>
</evidence>
<dbReference type="Gene3D" id="2.40.160.130">
    <property type="entry name" value="Capsule assembly protein Wzi"/>
    <property type="match status" value="1"/>
</dbReference>
<evidence type="ECO:0000313" key="3">
    <source>
        <dbReference type="Proteomes" id="UP000036958"/>
    </source>
</evidence>
<evidence type="ECO:0000256" key="1">
    <source>
        <dbReference type="SAM" id="SignalP"/>
    </source>
</evidence>
<dbReference type="PROSITE" id="PS51257">
    <property type="entry name" value="PROKAR_LIPOPROTEIN"/>
    <property type="match status" value="1"/>
</dbReference>
<keyword evidence="1" id="KW-0732">Signal</keyword>
<dbReference type="Pfam" id="PF14052">
    <property type="entry name" value="Caps_assemb_Wzi"/>
    <property type="match status" value="1"/>
</dbReference>
<dbReference type="AlphaFoldDB" id="A0A0L8V760"/>
<dbReference type="Proteomes" id="UP000036958">
    <property type="component" value="Unassembled WGS sequence"/>
</dbReference>
<protein>
    <recommendedName>
        <fullName evidence="4">Capsule assembly protein Wzi</fullName>
    </recommendedName>
</protein>
<proteinExistence type="predicted"/>
<dbReference type="InterPro" id="IPR026950">
    <property type="entry name" value="Caps_assemb_Wzi"/>
</dbReference>
<feature type="signal peptide" evidence="1">
    <location>
        <begin position="1"/>
        <end position="20"/>
    </location>
</feature>
<feature type="chain" id="PRO_5005591474" description="Capsule assembly protein Wzi" evidence="1">
    <location>
        <begin position="21"/>
        <end position="471"/>
    </location>
</feature>
<dbReference type="STRING" id="1409788.NC99_28670"/>
<sequence length="471" mass="53960">MIKKLFSLFTAVLMSCSLLAQLDDEKPSINLHARSLISSGGQIPFWLQSNQLGVIDSEDPFQQLFLFQLSRNPMESTDQPMVSYGLNLLGRLSEQAAFQPIEYWGRMHLKQWYLHVGAKSEPVFADGLSLTNGNLFLSNNARPMPRVGFGVTGWHPFNQGWSNRFAFDLEYNEYFLLDDRVVEDAKLHHKRLDIQYSISSEWTFSAGLDHWVYWGGNSPEYGQLPGFEDYLRYVFGKVGSDTAPETDRNNVAGDQLGQYLVSLQHDNQRHHLNLYWQHLWEDGSGTRFENAPDGLWGIHWKQKEQDRLLESAVVEYVNTRHQSGRFHKAPDPDRPGEVFGNGRDNYFNNSVYRSGFVSYDRMMGLPLFMPVINEDGVSVGFANTRMWAIHQGMRGWLSDDLSWKTLLTYSKHYGQHGAEYDAPKEFLSLGTQLAYSLPKKPLAFTLKLAYDQGSLMDSGFGAEFRILFELN</sequence>
<accession>A0A0L8V760</accession>